<dbReference type="EMBL" id="FVGW01000012">
    <property type="protein sequence ID" value="SKM69190.1"/>
    <property type="molecule type" value="Genomic_DNA"/>
</dbReference>
<dbReference type="Proteomes" id="UP000190074">
    <property type="component" value="Unassembled WGS sequence"/>
</dbReference>
<dbReference type="RefSeq" id="WP_005121941.1">
    <property type="nucleotide sequence ID" value="NZ_FVAG01000009.1"/>
</dbReference>
<dbReference type="EMBL" id="FVQL01000001">
    <property type="protein sequence ID" value="SKZ48328.1"/>
    <property type="molecule type" value="Genomic_DNA"/>
</dbReference>
<evidence type="ECO:0000313" key="1">
    <source>
        <dbReference type="EMBL" id="SKM69190.1"/>
    </source>
</evidence>
<proteinExistence type="predicted"/>
<organism evidence="1 3">
    <name type="scientific">Mycobacteroides abscessus subsp. massiliense</name>
    <dbReference type="NCBI Taxonomy" id="1962118"/>
    <lineage>
        <taxon>Bacteria</taxon>
        <taxon>Bacillati</taxon>
        <taxon>Actinomycetota</taxon>
        <taxon>Actinomycetes</taxon>
        <taxon>Mycobacteriales</taxon>
        <taxon>Mycobacteriaceae</taxon>
        <taxon>Mycobacteroides</taxon>
        <taxon>Mycobacteroides abscessus</taxon>
    </lineage>
</organism>
<reference evidence="3 4" key="1">
    <citation type="submission" date="2016-11" db="EMBL/GenBank/DDBJ databases">
        <authorList>
            <consortium name="Pathogen Informatics"/>
        </authorList>
    </citation>
    <scope>NUCLEOTIDE SEQUENCE [LARGE SCALE GENOMIC DNA]</scope>
    <source>
        <strain evidence="2 4">1168</strain>
        <strain evidence="1 3">911</strain>
    </source>
</reference>
<evidence type="ECO:0000313" key="3">
    <source>
        <dbReference type="Proteomes" id="UP000190074"/>
    </source>
</evidence>
<accession>A0A1T5XQM4</accession>
<evidence type="ECO:0000313" key="4">
    <source>
        <dbReference type="Proteomes" id="UP000190366"/>
    </source>
</evidence>
<name>A0A1T5XQM4_9MYCO</name>
<sequence length="140" mass="15392">MTGQLELLARCALPGCPDVVTAAGDVCAGCVQACGPYLARREPRPEVTPEQIADELAERDRGTIAAYAAQAAVVADVDPAVEWLAKRRVEKHVTVHPEVLKVIEAVEVRKSNQLCWLCEERRACTHIDGRWECDKCRGIQ</sequence>
<dbReference type="Proteomes" id="UP000190366">
    <property type="component" value="Unassembled WGS sequence"/>
</dbReference>
<dbReference type="AlphaFoldDB" id="A0A1T5XQM4"/>
<evidence type="ECO:0000313" key="2">
    <source>
        <dbReference type="EMBL" id="SKZ48328.1"/>
    </source>
</evidence>
<protein>
    <submittedName>
        <fullName evidence="1">Uncharacterized protein</fullName>
    </submittedName>
</protein>
<gene>
    <name evidence="1" type="ORF">SAMEA2259716_04809</name>
    <name evidence="2" type="ORF">SAMEA2275630_04938</name>
</gene>